<dbReference type="OrthoDB" id="9766487at2"/>
<proteinExistence type="inferred from homology"/>
<name>A0A922T7Y8_9HYPH</name>
<keyword evidence="4 6" id="KW-0862">Zinc</keyword>
<gene>
    <name evidence="9" type="ORF">GV68_23210</name>
</gene>
<dbReference type="CDD" id="cd09610">
    <property type="entry name" value="M3B_PepF"/>
    <property type="match status" value="1"/>
</dbReference>
<dbReference type="GO" id="GO:0006508">
    <property type="term" value="P:proteolysis"/>
    <property type="evidence" value="ECO:0007669"/>
    <property type="project" value="UniProtKB-KW"/>
</dbReference>
<dbReference type="GO" id="GO:0006518">
    <property type="term" value="P:peptide metabolic process"/>
    <property type="evidence" value="ECO:0007669"/>
    <property type="project" value="TreeGrafter"/>
</dbReference>
<accession>A0A922T7Y8</accession>
<evidence type="ECO:0000259" key="7">
    <source>
        <dbReference type="Pfam" id="PF01432"/>
    </source>
</evidence>
<feature type="domain" description="Oligopeptidase F N-terminal" evidence="8">
    <location>
        <begin position="137"/>
        <end position="206"/>
    </location>
</feature>
<reference evidence="9 10" key="1">
    <citation type="submission" date="2014-06" db="EMBL/GenBank/DDBJ databases">
        <title>Rhizobium pelagicum/R2-400B4.</title>
        <authorList>
            <person name="Kimes N.E."/>
            <person name="Lopez-Perez M."/>
        </authorList>
    </citation>
    <scope>NUCLEOTIDE SEQUENCE [LARGE SCALE GENOMIC DNA]</scope>
    <source>
        <strain evidence="9 10">R2-400B4</strain>
    </source>
</reference>
<dbReference type="PANTHER" id="PTHR11804:SF5">
    <property type="entry name" value="OLIGOENDOPEPTIDASE F"/>
    <property type="match status" value="1"/>
</dbReference>
<keyword evidence="10" id="KW-1185">Reference proteome</keyword>
<comment type="caution">
    <text evidence="9">The sequence shown here is derived from an EMBL/GenBank/DDBJ whole genome shotgun (WGS) entry which is preliminary data.</text>
</comment>
<dbReference type="InterPro" id="IPR045090">
    <property type="entry name" value="Pept_M3A_M3B"/>
</dbReference>
<dbReference type="RefSeq" id="WP_102248615.1">
    <property type="nucleotide sequence ID" value="NZ_CAJXID010000009.1"/>
</dbReference>
<evidence type="ECO:0000256" key="1">
    <source>
        <dbReference type="ARBA" id="ARBA00022670"/>
    </source>
</evidence>
<protein>
    <submittedName>
        <fullName evidence="9">Oligoendopeptidase F</fullName>
    </submittedName>
</protein>
<evidence type="ECO:0000313" key="9">
    <source>
        <dbReference type="EMBL" id="KEQ09753.1"/>
    </source>
</evidence>
<evidence type="ECO:0000259" key="8">
    <source>
        <dbReference type="Pfam" id="PF08439"/>
    </source>
</evidence>
<dbReference type="Gene3D" id="1.20.140.70">
    <property type="entry name" value="Oligopeptidase f, N-terminal domain"/>
    <property type="match status" value="1"/>
</dbReference>
<dbReference type="Gene3D" id="1.10.1370.20">
    <property type="entry name" value="Oligoendopeptidase f, C-terminal domain"/>
    <property type="match status" value="1"/>
</dbReference>
<dbReference type="Proteomes" id="UP000052167">
    <property type="component" value="Unassembled WGS sequence"/>
</dbReference>
<evidence type="ECO:0000256" key="3">
    <source>
        <dbReference type="ARBA" id="ARBA00022801"/>
    </source>
</evidence>
<dbReference type="NCBIfam" id="TIGR02290">
    <property type="entry name" value="M3_fam_3"/>
    <property type="match status" value="1"/>
</dbReference>
<dbReference type="InterPro" id="IPR042088">
    <property type="entry name" value="OligoPept_F_C"/>
</dbReference>
<dbReference type="PANTHER" id="PTHR11804">
    <property type="entry name" value="PROTEASE M3 THIMET OLIGOPEPTIDASE-RELATED"/>
    <property type="match status" value="1"/>
</dbReference>
<organism evidence="9 10">
    <name type="scientific">Pseudorhizobium pelagicum</name>
    <dbReference type="NCBI Taxonomy" id="1509405"/>
    <lineage>
        <taxon>Bacteria</taxon>
        <taxon>Pseudomonadati</taxon>
        <taxon>Pseudomonadota</taxon>
        <taxon>Alphaproteobacteria</taxon>
        <taxon>Hyphomicrobiales</taxon>
        <taxon>Rhizobiaceae</taxon>
        <taxon>Rhizobium/Agrobacterium group</taxon>
        <taxon>Pseudorhizobium</taxon>
    </lineage>
</organism>
<evidence type="ECO:0000313" key="10">
    <source>
        <dbReference type="Proteomes" id="UP000052167"/>
    </source>
</evidence>
<evidence type="ECO:0000256" key="5">
    <source>
        <dbReference type="ARBA" id="ARBA00023049"/>
    </source>
</evidence>
<keyword evidence="5 6" id="KW-0482">Metalloprotease</keyword>
<keyword evidence="2 6" id="KW-0479">Metal-binding</keyword>
<keyword evidence="3 6" id="KW-0378">Hydrolase</keyword>
<dbReference type="AlphaFoldDB" id="A0A922T7Y8"/>
<dbReference type="InterPro" id="IPR011977">
    <property type="entry name" value="Pept_M3B_clade3"/>
</dbReference>
<dbReference type="EMBL" id="JOKJ01000006">
    <property type="protein sequence ID" value="KEQ09753.1"/>
    <property type="molecule type" value="Genomic_DNA"/>
</dbReference>
<comment type="similarity">
    <text evidence="6">Belongs to the peptidase M3 family.</text>
</comment>
<dbReference type="InterPro" id="IPR013647">
    <property type="entry name" value="OligopepF_N_dom"/>
</dbReference>
<dbReference type="Pfam" id="PF08439">
    <property type="entry name" value="Peptidase_M3_N"/>
    <property type="match status" value="1"/>
</dbReference>
<comment type="cofactor">
    <cofactor evidence="6">
        <name>Zn(2+)</name>
        <dbReference type="ChEBI" id="CHEBI:29105"/>
    </cofactor>
    <text evidence="6">Binds 1 zinc ion.</text>
</comment>
<dbReference type="Pfam" id="PF01432">
    <property type="entry name" value="Peptidase_M3"/>
    <property type="match status" value="1"/>
</dbReference>
<evidence type="ECO:0000256" key="4">
    <source>
        <dbReference type="ARBA" id="ARBA00022833"/>
    </source>
</evidence>
<dbReference type="GO" id="GO:0004222">
    <property type="term" value="F:metalloendopeptidase activity"/>
    <property type="evidence" value="ECO:0007669"/>
    <property type="project" value="InterPro"/>
</dbReference>
<dbReference type="GO" id="GO:0046872">
    <property type="term" value="F:metal ion binding"/>
    <property type="evidence" value="ECO:0007669"/>
    <property type="project" value="UniProtKB-UniRule"/>
</dbReference>
<keyword evidence="1 6" id="KW-0645">Protease</keyword>
<dbReference type="SUPFAM" id="SSF55486">
    <property type="entry name" value="Metalloproteases ('zincins'), catalytic domain"/>
    <property type="match status" value="1"/>
</dbReference>
<sequence>MIKPATSNPALQAPAQHAAAADPALGLLPVWKLSDLYPAKDSPAFTADMEKATRLSSAFEAKWKGRLAEAAAKTGPDGLGQALAEYEELEDLLGRIGSFAGLTYFSDTSSPANGKFFGDVQSKLTDLSAHLLFFALELNRIDDATMDAALDRDPQAGHYRPWILDLRKDKPYQLDDRLEQLFLEKSMTSAAAFNRLFDETMAELRFEIDGEKLPLELTLNMLQERDEPVRRKAAEALSKTFQQNIRVFTLITNTLAKDKEISDRWRGFDDIADSRHLANRVEREVVDALAAAVRDAYPRLSHRYYTMKAKWLGMEQMNFWDRNAPLPETPNALISWSDARDTVLSAYDGFAPEMADIARRFFDEEWIDAPVRPGKAPGAFAHPTVPSAHPYVLVNYMGKPRDVMTLAHELGHGVHQVLAGGQGALMSQTPLTLAETASVFGEMLTFRALLDKTKDKRERKAMLAQKVEDMINTVVRQIAFYEFERKLHTARQEGELTSEQIGELWLSVQAESLGPSIRISEGYETWWAYIPHFIHSPFYVYAYAFGDCLVNSLYAVYQNAAPGFQDKYFELLKAGGTKHHSELLKPFGLDATDPAFWSKGLSMIESLIDELEALDKA</sequence>
<evidence type="ECO:0000256" key="2">
    <source>
        <dbReference type="ARBA" id="ARBA00022723"/>
    </source>
</evidence>
<feature type="domain" description="Peptidase M3A/M3B catalytic" evidence="7">
    <location>
        <begin position="221"/>
        <end position="601"/>
    </location>
</feature>
<evidence type="ECO:0000256" key="6">
    <source>
        <dbReference type="RuleBase" id="RU003435"/>
    </source>
</evidence>
<dbReference type="InterPro" id="IPR001567">
    <property type="entry name" value="Pept_M3A_M3B_dom"/>
</dbReference>